<organism evidence="2">
    <name type="scientific">Geladintestivirus 1</name>
    <dbReference type="NCBI Taxonomy" id="3233133"/>
    <lineage>
        <taxon>Viruses</taxon>
        <taxon>Duplodnaviria</taxon>
        <taxon>Heunggongvirae</taxon>
        <taxon>Uroviricota</taxon>
        <taxon>Caudoviricetes</taxon>
        <taxon>Crassvirales</taxon>
    </lineage>
</organism>
<name>A0AAU8MKU7_9CAUD</name>
<evidence type="ECO:0000313" key="1">
    <source>
        <dbReference type="EMBL" id="XCO00446.1"/>
    </source>
</evidence>
<sequence length="56" mass="6465">MNDYNVGTIPTTSIHTLTISTPQQTHIINTVKLIYFTLLAIFKRLIRENVSEKVIY</sequence>
<evidence type="ECO:0000313" key="2">
    <source>
        <dbReference type="EMBL" id="XCO00541.1"/>
    </source>
</evidence>
<dbReference type="EMBL" id="PP965498">
    <property type="protein sequence ID" value="XCO00446.1"/>
    <property type="molecule type" value="Genomic_DNA"/>
</dbReference>
<proteinExistence type="predicted"/>
<reference evidence="2" key="1">
    <citation type="submission" date="2024-06" db="EMBL/GenBank/DDBJ databases">
        <title>Intestivirid acquisition increases across infancy in a wild primate population.</title>
        <authorList>
            <person name="Schneider-Creas I.A."/>
            <person name="Moya I.L."/>
            <person name="Chiou K.L."/>
            <person name="Baniel A."/>
            <person name="Azanaw Haile A."/>
            <person name="Kebede F."/>
            <person name="Abebe B."/>
            <person name="Snyder-Mackler N."/>
            <person name="Varsani A."/>
        </authorList>
    </citation>
    <scope>NUCLEOTIDE SEQUENCE</scope>
    <source>
        <strain evidence="2">Int_RNL_2017_0546_COW</strain>
        <strain evidence="1">Int_RNL_2018_0945_COW</strain>
    </source>
</reference>
<protein>
    <submittedName>
        <fullName evidence="2">Uncharacterized protein</fullName>
    </submittedName>
</protein>
<accession>A0AAU8MKU7</accession>
<dbReference type="EMBL" id="PP965499">
    <property type="protein sequence ID" value="XCO00541.1"/>
    <property type="molecule type" value="Genomic_DNA"/>
</dbReference>